<proteinExistence type="predicted"/>
<feature type="transmembrane region" description="Helical" evidence="2">
    <location>
        <begin position="67"/>
        <end position="84"/>
    </location>
</feature>
<dbReference type="EMBL" id="BSUZ01000001">
    <property type="protein sequence ID" value="GMA86919.1"/>
    <property type="molecule type" value="Genomic_DNA"/>
</dbReference>
<keyword evidence="2" id="KW-0812">Transmembrane</keyword>
<comment type="caution">
    <text evidence="3">The sequence shown here is derived from an EMBL/GenBank/DDBJ whole genome shotgun (WGS) entry which is preliminary data.</text>
</comment>
<evidence type="ECO:0000256" key="2">
    <source>
        <dbReference type="SAM" id="Phobius"/>
    </source>
</evidence>
<protein>
    <submittedName>
        <fullName evidence="3">Uncharacterized protein</fullName>
    </submittedName>
</protein>
<sequence length="100" mass="10243">MEVSERPPTEEPQMPVAAPLRSTVPEPTEPVGPPRSRALAALAWLLVAVGLAVNALVSTLAPAGVRPFGAPFGVVALAAGVVLVRRHRAARRGHDATAGA</sequence>
<evidence type="ECO:0000313" key="3">
    <source>
        <dbReference type="EMBL" id="GMA86919.1"/>
    </source>
</evidence>
<keyword evidence="2" id="KW-1133">Transmembrane helix</keyword>
<feature type="transmembrane region" description="Helical" evidence="2">
    <location>
        <begin position="39"/>
        <end position="61"/>
    </location>
</feature>
<accession>A0ABQ6JHS4</accession>
<gene>
    <name evidence="3" type="ORF">GCM10025868_21690</name>
</gene>
<reference evidence="4" key="1">
    <citation type="journal article" date="2019" name="Int. J. Syst. Evol. Microbiol.">
        <title>The Global Catalogue of Microorganisms (GCM) 10K type strain sequencing project: providing services to taxonomists for standard genome sequencing and annotation.</title>
        <authorList>
            <consortium name="The Broad Institute Genomics Platform"/>
            <consortium name="The Broad Institute Genome Sequencing Center for Infectious Disease"/>
            <person name="Wu L."/>
            <person name="Ma J."/>
        </authorList>
    </citation>
    <scope>NUCLEOTIDE SEQUENCE [LARGE SCALE GENOMIC DNA]</scope>
    <source>
        <strain evidence="4">NBRC 108730</strain>
    </source>
</reference>
<organism evidence="3 4">
    <name type="scientific">Angustibacter aerolatus</name>
    <dbReference type="NCBI Taxonomy" id="1162965"/>
    <lineage>
        <taxon>Bacteria</taxon>
        <taxon>Bacillati</taxon>
        <taxon>Actinomycetota</taxon>
        <taxon>Actinomycetes</taxon>
        <taxon>Kineosporiales</taxon>
        <taxon>Kineosporiaceae</taxon>
    </lineage>
</organism>
<keyword evidence="2" id="KW-0472">Membrane</keyword>
<keyword evidence="4" id="KW-1185">Reference proteome</keyword>
<name>A0ABQ6JHS4_9ACTN</name>
<evidence type="ECO:0000313" key="4">
    <source>
        <dbReference type="Proteomes" id="UP001157017"/>
    </source>
</evidence>
<feature type="region of interest" description="Disordered" evidence="1">
    <location>
        <begin position="1"/>
        <end position="34"/>
    </location>
</feature>
<dbReference type="Proteomes" id="UP001157017">
    <property type="component" value="Unassembled WGS sequence"/>
</dbReference>
<evidence type="ECO:0000256" key="1">
    <source>
        <dbReference type="SAM" id="MobiDB-lite"/>
    </source>
</evidence>